<evidence type="ECO:0000259" key="1">
    <source>
        <dbReference type="Pfam" id="PF03168"/>
    </source>
</evidence>
<gene>
    <name evidence="2" type="ORF">ENV60_10015</name>
</gene>
<reference evidence="2" key="1">
    <citation type="journal article" date="2020" name="mSystems">
        <title>Genome- and Community-Level Interaction Insights into Carbon Utilization and Element Cycling Functions of Hydrothermarchaeota in Hydrothermal Sediment.</title>
        <authorList>
            <person name="Zhou Z."/>
            <person name="Liu Y."/>
            <person name="Xu W."/>
            <person name="Pan J."/>
            <person name="Luo Z.H."/>
            <person name="Li M."/>
        </authorList>
    </citation>
    <scope>NUCLEOTIDE SEQUENCE [LARGE SCALE GENOMIC DNA]</scope>
    <source>
        <strain evidence="2">SpSt-774</strain>
    </source>
</reference>
<sequence>MKEIIKICLIFIIASCSVITERLAIKECKFSLLSVNPYDFTFSNLKLDFELKVQNPNKIDAVLDKLDYTFFVNKADVFTGTTGKGIKIPAGKSERFTTTITLEYTKIGDAIVEALRLKKAEYKIKAKAYINTKIGEISYPVEVSL</sequence>
<dbReference type="AlphaFoldDB" id="A0A7C4TFP4"/>
<comment type="caution">
    <text evidence="2">The sequence shown here is derived from an EMBL/GenBank/DDBJ whole genome shotgun (WGS) entry which is preliminary data.</text>
</comment>
<proteinExistence type="predicted"/>
<dbReference type="Gene3D" id="2.60.40.1820">
    <property type="match status" value="1"/>
</dbReference>
<evidence type="ECO:0000313" key="2">
    <source>
        <dbReference type="EMBL" id="HGV98610.1"/>
    </source>
</evidence>
<dbReference type="Pfam" id="PF03168">
    <property type="entry name" value="LEA_2"/>
    <property type="match status" value="1"/>
</dbReference>
<dbReference type="EMBL" id="DTGZ01000192">
    <property type="protein sequence ID" value="HGV98610.1"/>
    <property type="molecule type" value="Genomic_DNA"/>
</dbReference>
<dbReference type="SUPFAM" id="SSF117070">
    <property type="entry name" value="LEA14-like"/>
    <property type="match status" value="1"/>
</dbReference>
<organism evidence="2">
    <name type="scientific">candidate division WOR-3 bacterium</name>
    <dbReference type="NCBI Taxonomy" id="2052148"/>
    <lineage>
        <taxon>Bacteria</taxon>
        <taxon>Bacteria division WOR-3</taxon>
    </lineage>
</organism>
<protein>
    <recommendedName>
        <fullName evidence="1">Late embryogenesis abundant protein LEA-2 subgroup domain-containing protein</fullName>
    </recommendedName>
</protein>
<dbReference type="InterPro" id="IPR004864">
    <property type="entry name" value="LEA_2"/>
</dbReference>
<accession>A0A7C4TFP4</accession>
<feature type="domain" description="Late embryogenesis abundant protein LEA-2 subgroup" evidence="1">
    <location>
        <begin position="51"/>
        <end position="144"/>
    </location>
</feature>
<name>A0A7C4TFP4_UNCW3</name>